<dbReference type="InterPro" id="IPR003593">
    <property type="entry name" value="AAA+_ATPase"/>
</dbReference>
<feature type="domain" description="AAA+ ATPase" evidence="5">
    <location>
        <begin position="474"/>
        <end position="606"/>
    </location>
</feature>
<dbReference type="SMART" id="SM00382">
    <property type="entry name" value="AAA"/>
    <property type="match status" value="1"/>
</dbReference>
<evidence type="ECO:0000256" key="2">
    <source>
        <dbReference type="ARBA" id="ARBA00022741"/>
    </source>
</evidence>
<evidence type="ECO:0000256" key="4">
    <source>
        <dbReference type="SAM" id="MobiDB-lite"/>
    </source>
</evidence>
<dbReference type="Pfam" id="PF00004">
    <property type="entry name" value="AAA"/>
    <property type="match status" value="1"/>
</dbReference>
<keyword evidence="7" id="KW-1185">Reference proteome</keyword>
<evidence type="ECO:0000256" key="3">
    <source>
        <dbReference type="ARBA" id="ARBA00022840"/>
    </source>
</evidence>
<feature type="region of interest" description="Disordered" evidence="4">
    <location>
        <begin position="260"/>
        <end position="284"/>
    </location>
</feature>
<comment type="similarity">
    <text evidence="1">Belongs to the AAA ATPase family.</text>
</comment>
<dbReference type="InterPro" id="IPR027417">
    <property type="entry name" value="P-loop_NTPase"/>
</dbReference>
<protein>
    <recommendedName>
        <fullName evidence="5">AAA+ ATPase domain-containing protein</fullName>
    </recommendedName>
</protein>
<dbReference type="EMBL" id="JAUSRA010000001">
    <property type="protein sequence ID" value="MDP9793179.1"/>
    <property type="molecule type" value="Genomic_DNA"/>
</dbReference>
<dbReference type="InterPro" id="IPR003959">
    <property type="entry name" value="ATPase_AAA_core"/>
</dbReference>
<feature type="compositionally biased region" description="Pro residues" evidence="4">
    <location>
        <begin position="700"/>
        <end position="710"/>
    </location>
</feature>
<evidence type="ECO:0000259" key="5">
    <source>
        <dbReference type="SMART" id="SM00382"/>
    </source>
</evidence>
<keyword evidence="3" id="KW-0067">ATP-binding</keyword>
<dbReference type="InterPro" id="IPR054472">
    <property type="entry name" value="WHD"/>
</dbReference>
<dbReference type="CDD" id="cd19481">
    <property type="entry name" value="RecA-like_protease"/>
    <property type="match status" value="1"/>
</dbReference>
<dbReference type="Gene3D" id="3.40.50.300">
    <property type="entry name" value="P-loop containing nucleotide triphosphate hydrolases"/>
    <property type="match status" value="1"/>
</dbReference>
<name>A0ABT9MP35_9ACTN</name>
<organism evidence="6 7">
    <name type="scientific">Catenuloplanes nepalensis</name>
    <dbReference type="NCBI Taxonomy" id="587533"/>
    <lineage>
        <taxon>Bacteria</taxon>
        <taxon>Bacillati</taxon>
        <taxon>Actinomycetota</taxon>
        <taxon>Actinomycetes</taxon>
        <taxon>Micromonosporales</taxon>
        <taxon>Micromonosporaceae</taxon>
        <taxon>Catenuloplanes</taxon>
    </lineage>
</organism>
<keyword evidence="2" id="KW-0547">Nucleotide-binding</keyword>
<dbReference type="RefSeq" id="WP_306828186.1">
    <property type="nucleotide sequence ID" value="NZ_JAUSRA010000001.1"/>
</dbReference>
<dbReference type="Proteomes" id="UP001240984">
    <property type="component" value="Unassembled WGS sequence"/>
</dbReference>
<evidence type="ECO:0000256" key="1">
    <source>
        <dbReference type="ARBA" id="ARBA00006914"/>
    </source>
</evidence>
<gene>
    <name evidence="6" type="ORF">J2S43_001691</name>
</gene>
<reference evidence="6 7" key="1">
    <citation type="submission" date="2023-07" db="EMBL/GenBank/DDBJ databases">
        <title>Sequencing the genomes of 1000 actinobacteria strains.</title>
        <authorList>
            <person name="Klenk H.-P."/>
        </authorList>
    </citation>
    <scope>NUCLEOTIDE SEQUENCE [LARGE SCALE GENOMIC DNA]</scope>
    <source>
        <strain evidence="6 7">DSM 44710</strain>
    </source>
</reference>
<dbReference type="Gene3D" id="1.10.8.60">
    <property type="match status" value="1"/>
</dbReference>
<comment type="caution">
    <text evidence="6">The sequence shown here is derived from an EMBL/GenBank/DDBJ whole genome shotgun (WGS) entry which is preliminary data.</text>
</comment>
<evidence type="ECO:0000313" key="7">
    <source>
        <dbReference type="Proteomes" id="UP001240984"/>
    </source>
</evidence>
<feature type="region of interest" description="Disordered" evidence="4">
    <location>
        <begin position="691"/>
        <end position="736"/>
    </location>
</feature>
<evidence type="ECO:0000313" key="6">
    <source>
        <dbReference type="EMBL" id="MDP9793179.1"/>
    </source>
</evidence>
<dbReference type="SUPFAM" id="SSF52540">
    <property type="entry name" value="P-loop containing nucleoside triphosphate hydrolases"/>
    <property type="match status" value="1"/>
</dbReference>
<accession>A0ABT9MP35</accession>
<dbReference type="PANTHER" id="PTHR23073">
    <property type="entry name" value="26S PROTEASOME REGULATORY SUBUNIT"/>
    <property type="match status" value="1"/>
</dbReference>
<feature type="compositionally biased region" description="Low complexity" evidence="4">
    <location>
        <begin position="711"/>
        <end position="721"/>
    </location>
</feature>
<proteinExistence type="inferred from homology"/>
<sequence length="736" mass="78199">MTADVTGPAREHLRLRMRPVQRALAAAADRQTARAARLVRPDLTPFCVTDEQVGLLFARLAEDLPPEPTSLDDDEREAERELRRRAGGVLPLDALAVRFRLSPTAVDALLLVTAVELDSAYERIFAYVVDDLNRRQASAELLTAVLDCAEELRPAAPLRRYGLIRTVAGGTGGLAEELTAAPGLADLLSGLPLDPGLIGHDPFEVPPATAPAPPGADELGRLGQALGDGRLDLVGLWGGTVAARREAALAVATAAGRPLRLLRPGADDPDRPVTDPAGPAGGASGAAMAEAARVAAALGAVVWVPAESAEASALLARVRLPAILTGDSPWRPPALVAARDYAELPLPAADLRQRRDRWASVLPDLEPALREELAARYRMSGEELRAVASMARSRARFAGNGRPAPLAEHVPPALSAVTRPRSSAQGYVTRPRHTLEDLVLPSAQMASIMEIAAAFRAWPRVAEAWGFGRRPGEAGVKVMFSGESGTGKTLTAEVLAGTAGLDLFVIDLSQVVSKWIGETEKNLEAAFRQAEQSHAVLFFDEADALFGKRGEVKHGTDRYANLEVGYLLQRLESSPAPAILATNLRDNLDPAFTRRFHFMVSFPRPGPAERRRLWTIAFPPEAPLADDVDLETLSRLDMTGAAIASAARSAALLAAERDATSITMRQVVAGVQRQFQRESRLLQPAELGIHGHLLTSAGPPGTPPAGPPDGPFGASSGRRPSPGQPSGPGSGREVRR</sequence>
<dbReference type="Pfam" id="PF22977">
    <property type="entry name" value="WHD"/>
    <property type="match status" value="1"/>
</dbReference>
<dbReference type="InterPro" id="IPR050221">
    <property type="entry name" value="26S_Proteasome_ATPase"/>
</dbReference>